<evidence type="ECO:0000256" key="9">
    <source>
        <dbReference type="SAM" id="MobiDB-lite"/>
    </source>
</evidence>
<evidence type="ECO:0000256" key="5">
    <source>
        <dbReference type="ARBA" id="ARBA00022777"/>
    </source>
</evidence>
<dbReference type="OrthoDB" id="4062651at2759"/>
<evidence type="ECO:0000313" key="11">
    <source>
        <dbReference type="EMBL" id="GMG32411.1"/>
    </source>
</evidence>
<evidence type="ECO:0000256" key="3">
    <source>
        <dbReference type="ARBA" id="ARBA00022679"/>
    </source>
</evidence>
<keyword evidence="4" id="KW-0547">Nucleotide-binding</keyword>
<dbReference type="EMBL" id="BSXU01001924">
    <property type="protein sequence ID" value="GMG32411.1"/>
    <property type="molecule type" value="Genomic_DNA"/>
</dbReference>
<dbReference type="Gene3D" id="1.10.510.10">
    <property type="entry name" value="Transferase(Phosphotransferase) domain 1"/>
    <property type="match status" value="1"/>
</dbReference>
<reference evidence="11" key="1">
    <citation type="submission" date="2023-04" db="EMBL/GenBank/DDBJ databases">
        <title>Ambrosiozyma monospora NBRC 1965.</title>
        <authorList>
            <person name="Ichikawa N."/>
            <person name="Sato H."/>
            <person name="Tonouchi N."/>
        </authorList>
    </citation>
    <scope>NUCLEOTIDE SEQUENCE</scope>
    <source>
        <strain evidence="11">NBRC 1965</strain>
    </source>
</reference>
<evidence type="ECO:0000256" key="8">
    <source>
        <dbReference type="ARBA" id="ARBA00048679"/>
    </source>
</evidence>
<evidence type="ECO:0000256" key="4">
    <source>
        <dbReference type="ARBA" id="ARBA00022741"/>
    </source>
</evidence>
<dbReference type="PANTHER" id="PTHR43895">
    <property type="entry name" value="CALCIUM/CALMODULIN-DEPENDENT PROTEIN KINASE KINASE-RELATED"/>
    <property type="match status" value="1"/>
</dbReference>
<keyword evidence="5" id="KW-0418">Kinase</keyword>
<evidence type="ECO:0000256" key="6">
    <source>
        <dbReference type="ARBA" id="ARBA00022840"/>
    </source>
</evidence>
<accession>A0A9W6YTM0</accession>
<feature type="region of interest" description="Disordered" evidence="9">
    <location>
        <begin position="384"/>
        <end position="454"/>
    </location>
</feature>
<feature type="compositionally biased region" description="Low complexity" evidence="9">
    <location>
        <begin position="423"/>
        <end position="444"/>
    </location>
</feature>
<keyword evidence="3" id="KW-0808">Transferase</keyword>
<sequence>MTTSAILPSKMSSHLSRVSTDYRSKLDTYLAYEKRMSLLKGRYQFLEYLQNGSFGKVSCALDMATNTKVAIKSMKKTTNEMILMARQEISIMQLIGKHPNSVQLIESFETKKFIILVLEFVDSGDLYDAVHNQTNLGKLIQNDEKTFVSLVSQLVEIIQFAHSKGIYHRDIKPENVLLMKDGTVKLCDWGLSITSIDCYEFNVGTEKYMPPEALSRFYKPTGLTYDAYNGYSYDSKLADVWSFGITLLFALFGKCPFRKASLEKDTNFQKFCKSKSFLYDYYPNMNTTTFDAIVETMLNERDLIGGVKKIQTVGLITGFTLDQEYRHHDDATAAALARENVIVNANANANANVTNNADFDVDHLDEDEEGQFGGEMFMFDEENDMAAGSGYGSGSTGVSAIGNDDSSTSSYSSSEIELPLPVPQSSSKLPQQQQQQQQQHGLPLKPSDPITISTPTQDQKLKELEHFRVIIDDLIQNNNKNAANLYNNNNNNNYTDYNYYNTSYNRTMTNGSTPASPSIFDNAMTKITTTMTNSTNTNININTNTNLKAVATTATTATTNMSYSDEKFMVPMGRSSWFDDFDEIDVDLDFNGKFTGVGVGAGFNLNVGLGFNGNVNGNGNGNGEDSEDDDGDCDCDCDEESVGSVHNKNYNFIQLKKRLA</sequence>
<name>A0A9W6YTM0_AMBMO</name>
<comment type="catalytic activity">
    <reaction evidence="7">
        <text>L-threonyl-[protein] + ATP = O-phospho-L-threonyl-[protein] + ADP + H(+)</text>
        <dbReference type="Rhea" id="RHEA:46608"/>
        <dbReference type="Rhea" id="RHEA-COMP:11060"/>
        <dbReference type="Rhea" id="RHEA-COMP:11605"/>
        <dbReference type="ChEBI" id="CHEBI:15378"/>
        <dbReference type="ChEBI" id="CHEBI:30013"/>
        <dbReference type="ChEBI" id="CHEBI:30616"/>
        <dbReference type="ChEBI" id="CHEBI:61977"/>
        <dbReference type="ChEBI" id="CHEBI:456216"/>
        <dbReference type="EC" id="2.7.11.1"/>
    </reaction>
</comment>
<evidence type="ECO:0000313" key="12">
    <source>
        <dbReference type="Proteomes" id="UP001165063"/>
    </source>
</evidence>
<comment type="catalytic activity">
    <reaction evidence="8">
        <text>L-seryl-[protein] + ATP = O-phospho-L-seryl-[protein] + ADP + H(+)</text>
        <dbReference type="Rhea" id="RHEA:17989"/>
        <dbReference type="Rhea" id="RHEA-COMP:9863"/>
        <dbReference type="Rhea" id="RHEA-COMP:11604"/>
        <dbReference type="ChEBI" id="CHEBI:15378"/>
        <dbReference type="ChEBI" id="CHEBI:29999"/>
        <dbReference type="ChEBI" id="CHEBI:30616"/>
        <dbReference type="ChEBI" id="CHEBI:83421"/>
        <dbReference type="ChEBI" id="CHEBI:456216"/>
        <dbReference type="EC" id="2.7.11.1"/>
    </reaction>
</comment>
<dbReference type="AlphaFoldDB" id="A0A9W6YTM0"/>
<dbReference type="PANTHER" id="PTHR43895:SF32">
    <property type="entry name" value="SERINE_THREONINE-PROTEIN KINASE CHK1"/>
    <property type="match status" value="1"/>
</dbReference>
<proteinExistence type="predicted"/>
<comment type="caution">
    <text evidence="11">The sequence shown here is derived from an EMBL/GenBank/DDBJ whole genome shotgun (WGS) entry which is preliminary data.</text>
</comment>
<evidence type="ECO:0000259" key="10">
    <source>
        <dbReference type="PROSITE" id="PS50011"/>
    </source>
</evidence>
<dbReference type="PROSITE" id="PS00108">
    <property type="entry name" value="PROTEIN_KINASE_ST"/>
    <property type="match status" value="1"/>
</dbReference>
<dbReference type="GO" id="GO:0007165">
    <property type="term" value="P:signal transduction"/>
    <property type="evidence" value="ECO:0007669"/>
    <property type="project" value="TreeGrafter"/>
</dbReference>
<protein>
    <recommendedName>
        <fullName evidence="1">non-specific serine/threonine protein kinase</fullName>
        <ecNumber evidence="1">2.7.11.1</ecNumber>
    </recommendedName>
</protein>
<dbReference type="InterPro" id="IPR008271">
    <property type="entry name" value="Ser/Thr_kinase_AS"/>
</dbReference>
<dbReference type="PROSITE" id="PS50011">
    <property type="entry name" value="PROTEIN_KINASE_DOM"/>
    <property type="match status" value="1"/>
</dbReference>
<dbReference type="GO" id="GO:0005524">
    <property type="term" value="F:ATP binding"/>
    <property type="evidence" value="ECO:0007669"/>
    <property type="project" value="UniProtKB-KW"/>
</dbReference>
<dbReference type="SMART" id="SM00220">
    <property type="entry name" value="S_TKc"/>
    <property type="match status" value="1"/>
</dbReference>
<organism evidence="11 12">
    <name type="scientific">Ambrosiozyma monospora</name>
    <name type="common">Yeast</name>
    <name type="synonym">Endomycopsis monosporus</name>
    <dbReference type="NCBI Taxonomy" id="43982"/>
    <lineage>
        <taxon>Eukaryota</taxon>
        <taxon>Fungi</taxon>
        <taxon>Dikarya</taxon>
        <taxon>Ascomycota</taxon>
        <taxon>Saccharomycotina</taxon>
        <taxon>Pichiomycetes</taxon>
        <taxon>Pichiales</taxon>
        <taxon>Pichiaceae</taxon>
        <taxon>Ambrosiozyma</taxon>
    </lineage>
</organism>
<gene>
    <name evidence="11" type="ORF">Amon01_000412800</name>
</gene>
<dbReference type="GO" id="GO:0004674">
    <property type="term" value="F:protein serine/threonine kinase activity"/>
    <property type="evidence" value="ECO:0007669"/>
    <property type="project" value="UniProtKB-KW"/>
</dbReference>
<dbReference type="Proteomes" id="UP001165063">
    <property type="component" value="Unassembled WGS sequence"/>
</dbReference>
<feature type="compositionally biased region" description="Low complexity" evidence="9">
    <location>
        <begin position="396"/>
        <end position="414"/>
    </location>
</feature>
<dbReference type="SUPFAM" id="SSF56112">
    <property type="entry name" value="Protein kinase-like (PK-like)"/>
    <property type="match status" value="1"/>
</dbReference>
<keyword evidence="2" id="KW-0723">Serine/threonine-protein kinase</keyword>
<keyword evidence="12" id="KW-1185">Reference proteome</keyword>
<evidence type="ECO:0000256" key="2">
    <source>
        <dbReference type="ARBA" id="ARBA00022527"/>
    </source>
</evidence>
<dbReference type="Pfam" id="PF00069">
    <property type="entry name" value="Pkinase"/>
    <property type="match status" value="1"/>
</dbReference>
<dbReference type="InterPro" id="IPR011009">
    <property type="entry name" value="Kinase-like_dom_sf"/>
</dbReference>
<feature type="domain" description="Protein kinase" evidence="10">
    <location>
        <begin position="43"/>
        <end position="313"/>
    </location>
</feature>
<keyword evidence="6" id="KW-0067">ATP-binding</keyword>
<dbReference type="InterPro" id="IPR000719">
    <property type="entry name" value="Prot_kinase_dom"/>
</dbReference>
<evidence type="ECO:0000256" key="7">
    <source>
        <dbReference type="ARBA" id="ARBA00047899"/>
    </source>
</evidence>
<evidence type="ECO:0000256" key="1">
    <source>
        <dbReference type="ARBA" id="ARBA00012513"/>
    </source>
</evidence>
<dbReference type="EC" id="2.7.11.1" evidence="1"/>